<keyword evidence="2" id="KW-1133">Transmembrane helix</keyword>
<keyword evidence="5" id="KW-1185">Reference proteome</keyword>
<feature type="compositionally biased region" description="Basic and acidic residues" evidence="1">
    <location>
        <begin position="715"/>
        <end position="749"/>
    </location>
</feature>
<dbReference type="Pfam" id="PF12229">
    <property type="entry name" value="PG_binding_4"/>
    <property type="match status" value="1"/>
</dbReference>
<evidence type="ECO:0000256" key="2">
    <source>
        <dbReference type="SAM" id="Phobius"/>
    </source>
</evidence>
<name>A0ABT0IYB3_9MICO</name>
<dbReference type="Pfam" id="PF04294">
    <property type="entry name" value="VanW"/>
    <property type="match status" value="1"/>
</dbReference>
<feature type="region of interest" description="Disordered" evidence="1">
    <location>
        <begin position="705"/>
        <end position="749"/>
    </location>
</feature>
<proteinExistence type="predicted"/>
<evidence type="ECO:0000259" key="3">
    <source>
        <dbReference type="Pfam" id="PF12229"/>
    </source>
</evidence>
<feature type="domain" description="YoaR-like putative peptidoglycan binding" evidence="3">
    <location>
        <begin position="392"/>
        <end position="473"/>
    </location>
</feature>
<protein>
    <submittedName>
        <fullName evidence="4">VanW family protein</fullName>
    </submittedName>
</protein>
<dbReference type="InterPro" id="IPR007391">
    <property type="entry name" value="Vancomycin_resist_VanW"/>
</dbReference>
<accession>A0ABT0IYB3</accession>
<evidence type="ECO:0000256" key="1">
    <source>
        <dbReference type="SAM" id="MobiDB-lite"/>
    </source>
</evidence>
<feature type="compositionally biased region" description="Basic and acidic residues" evidence="1">
    <location>
        <begin position="18"/>
        <end position="30"/>
    </location>
</feature>
<dbReference type="RefSeq" id="WP_416342126.1">
    <property type="nucleotide sequence ID" value="NZ_JALQCY010000001.1"/>
</dbReference>
<keyword evidence="2" id="KW-0472">Membrane</keyword>
<sequence>MGHPTERDPDNAGSAPAEPERPESATEHDTPPAGPTQGQAPTARPGAEPATSAQVGPAPAGGEEDETPDVPYEPRVRLYERRVIATVPAPASSGAPTQALPAVQASPPAASPSTSPAAPAVPAAFAAPTSAAPTSAAPPAGGAPPEGPAGSPLDGLAGDGAPSRAPKVALWAGVGLVVVAGLYVGAQWAVAGTVPKGTSVAGVEVGGMDSAAAVAALDDGLGPRAAEPVTVQAGEASSTVDPAEAGLSFDADATVEGLTGFSLNPAHLWEHLVGGDAVPPVVDVERATLTETLSGLEESLRVEPVDGTVGFSKGEAVATDAVAGSSVLVDDSVDAVADAWLVTSGPVDLPTETVEPAVTQAETDAALVEAEQVVSGPVEVEVGDQSAELGPKVLAKATSYKNTDGTLAARFDGERLVDAVVNRTDDLLTEPDDAHFVFRDGKPVVEGGEQGTTLDPDATADAVGKAAVGDDRTTRLELTERDPEHTAEALEGMGVKEVVSEFSTPLTSEPIRTKNLERGAELVTGTLVAPGETFSLLDTLSPIDEANGFLAAGVVSNGVHTDAVGGGLSQMATTTYNAGFFAGFDDAGHRPHSYWFSRYPAGREATIYVGSIDMQFTNDTPYGAVMQSWVSGGELHVQIWSTKYYEVKPGAGDKRNVVPATTVHKSGPDCVAYPGGNDGFTITNYRRVFHDGKQVKDESYTWTYKPDNGVTCDTPKADRGKDRDDAKDGSKDGSKDADGAKAAAKDEED</sequence>
<dbReference type="InterPro" id="IPR052913">
    <property type="entry name" value="Glycopeptide_resist_protein"/>
</dbReference>
<evidence type="ECO:0000313" key="5">
    <source>
        <dbReference type="Proteomes" id="UP001651050"/>
    </source>
</evidence>
<feature type="compositionally biased region" description="Basic and acidic residues" evidence="1">
    <location>
        <begin position="1"/>
        <end position="10"/>
    </location>
</feature>
<feature type="transmembrane region" description="Helical" evidence="2">
    <location>
        <begin position="168"/>
        <end position="190"/>
    </location>
</feature>
<feature type="region of interest" description="Disordered" evidence="1">
    <location>
        <begin position="1"/>
        <end position="75"/>
    </location>
</feature>
<dbReference type="Proteomes" id="UP001651050">
    <property type="component" value="Unassembled WGS sequence"/>
</dbReference>
<comment type="caution">
    <text evidence="4">The sequence shown here is derived from an EMBL/GenBank/DDBJ whole genome shotgun (WGS) entry which is preliminary data.</text>
</comment>
<feature type="region of interest" description="Disordered" evidence="1">
    <location>
        <begin position="90"/>
        <end position="159"/>
    </location>
</feature>
<dbReference type="EMBL" id="JALQCY010000001">
    <property type="protein sequence ID" value="MCK9792248.1"/>
    <property type="molecule type" value="Genomic_DNA"/>
</dbReference>
<dbReference type="PANTHER" id="PTHR35788:SF1">
    <property type="entry name" value="EXPORTED PROTEIN"/>
    <property type="match status" value="1"/>
</dbReference>
<dbReference type="InterPro" id="IPR022029">
    <property type="entry name" value="YoaR-like_PG-bd"/>
</dbReference>
<keyword evidence="2" id="KW-0812">Transmembrane</keyword>
<reference evidence="4 5" key="1">
    <citation type="submission" date="2022-02" db="EMBL/GenBank/DDBJ databases">
        <title>The car tank lid bacteriome: a reservoir of bacteria with potential in bioremediation of fuel.</title>
        <authorList>
            <person name="Vidal-Verdu A."/>
            <person name="Gomez-Martinez D."/>
            <person name="Latorre-Perez A."/>
            <person name="Pereto J."/>
            <person name="Porcar M."/>
        </authorList>
    </citation>
    <scope>NUCLEOTIDE SEQUENCE [LARGE SCALE GENOMIC DNA]</scope>
    <source>
        <strain evidence="4 5">4D.3</strain>
    </source>
</reference>
<feature type="compositionally biased region" description="Low complexity" evidence="1">
    <location>
        <begin position="101"/>
        <end position="140"/>
    </location>
</feature>
<dbReference type="PANTHER" id="PTHR35788">
    <property type="entry name" value="EXPORTED PROTEIN-RELATED"/>
    <property type="match status" value="1"/>
</dbReference>
<evidence type="ECO:0000313" key="4">
    <source>
        <dbReference type="EMBL" id="MCK9792248.1"/>
    </source>
</evidence>
<organism evidence="4 5">
    <name type="scientific">Isoptericola peretonis</name>
    <dbReference type="NCBI Taxonomy" id="2918523"/>
    <lineage>
        <taxon>Bacteria</taxon>
        <taxon>Bacillati</taxon>
        <taxon>Actinomycetota</taxon>
        <taxon>Actinomycetes</taxon>
        <taxon>Micrococcales</taxon>
        <taxon>Promicromonosporaceae</taxon>
        <taxon>Isoptericola</taxon>
    </lineage>
</organism>
<gene>
    <name evidence="4" type="ORF">M1843_00620</name>
</gene>